<protein>
    <submittedName>
        <fullName evidence="2">Helix-hairpin-helix domain-containing protein</fullName>
    </submittedName>
</protein>
<dbReference type="AlphaFoldDB" id="A0A6L3T051"/>
<keyword evidence="3" id="KW-1185">Reference proteome</keyword>
<sequence length="214" mass="21964">MLSGSAVLRVSLLLLAAGCLAALVQFYWPQMGTEPAPRSTVPSRPSPTDPGRSEVRRVEPPPAPAPSPAPVPSPAPSPAPAPGPAPTLAPAPSPALVPAPDMQPGDTARTAPQPPAPAVAPSSAPAPRPEPAPDTALSPDQDGEPVAEGANPRAVALVDLNTGSLAELNRLRGGGNIGRAIIQRRPYSSVDQLLSKRVLSRSTYERIKDQVTVQ</sequence>
<dbReference type="SUPFAM" id="SSF81585">
    <property type="entry name" value="PsbU/PolX domain-like"/>
    <property type="match status" value="1"/>
</dbReference>
<proteinExistence type="predicted"/>
<organism evidence="2 3">
    <name type="scientific">Methylobacterium soli</name>
    <dbReference type="NCBI Taxonomy" id="553447"/>
    <lineage>
        <taxon>Bacteria</taxon>
        <taxon>Pseudomonadati</taxon>
        <taxon>Pseudomonadota</taxon>
        <taxon>Alphaproteobacteria</taxon>
        <taxon>Hyphomicrobiales</taxon>
        <taxon>Methylobacteriaceae</taxon>
        <taxon>Methylobacterium</taxon>
    </lineage>
</organism>
<dbReference type="Pfam" id="PF12836">
    <property type="entry name" value="HHH_3"/>
    <property type="match status" value="1"/>
</dbReference>
<comment type="caution">
    <text evidence="2">The sequence shown here is derived from an EMBL/GenBank/DDBJ whole genome shotgun (WGS) entry which is preliminary data.</text>
</comment>
<gene>
    <name evidence="2" type="ORF">F6X53_16915</name>
</gene>
<evidence type="ECO:0000313" key="3">
    <source>
        <dbReference type="Proteomes" id="UP000474159"/>
    </source>
</evidence>
<accession>A0A6L3T051</accession>
<reference evidence="2 3" key="1">
    <citation type="submission" date="2019-09" db="EMBL/GenBank/DDBJ databases">
        <title>YIM 48816 draft genome.</title>
        <authorList>
            <person name="Jiang L."/>
        </authorList>
    </citation>
    <scope>NUCLEOTIDE SEQUENCE [LARGE SCALE GENOMIC DNA]</scope>
    <source>
        <strain evidence="2 3">YIM 48816</strain>
    </source>
</reference>
<dbReference type="Proteomes" id="UP000474159">
    <property type="component" value="Unassembled WGS sequence"/>
</dbReference>
<dbReference type="OrthoDB" id="8020568at2"/>
<dbReference type="Gene3D" id="1.10.150.320">
    <property type="entry name" value="Photosystem II 12 kDa extrinsic protein"/>
    <property type="match status" value="1"/>
</dbReference>
<name>A0A6L3T051_9HYPH</name>
<feature type="compositionally biased region" description="Pro residues" evidence="1">
    <location>
        <begin position="60"/>
        <end position="97"/>
    </location>
</feature>
<evidence type="ECO:0000256" key="1">
    <source>
        <dbReference type="SAM" id="MobiDB-lite"/>
    </source>
</evidence>
<feature type="region of interest" description="Disordered" evidence="1">
    <location>
        <begin position="33"/>
        <end position="150"/>
    </location>
</feature>
<dbReference type="EMBL" id="VZZK01000017">
    <property type="protein sequence ID" value="KAB1077889.1"/>
    <property type="molecule type" value="Genomic_DNA"/>
</dbReference>
<evidence type="ECO:0000313" key="2">
    <source>
        <dbReference type="EMBL" id="KAB1077889.1"/>
    </source>
</evidence>
<feature type="compositionally biased region" description="Pro residues" evidence="1">
    <location>
        <begin position="112"/>
        <end position="132"/>
    </location>
</feature>